<evidence type="ECO:0008006" key="3">
    <source>
        <dbReference type="Google" id="ProtNLM"/>
    </source>
</evidence>
<organism evidence="1 2">
    <name type="scientific">Vulcanimicrobium alpinum</name>
    <dbReference type="NCBI Taxonomy" id="3016050"/>
    <lineage>
        <taxon>Bacteria</taxon>
        <taxon>Bacillati</taxon>
        <taxon>Vulcanimicrobiota</taxon>
        <taxon>Vulcanimicrobiia</taxon>
        <taxon>Vulcanimicrobiales</taxon>
        <taxon>Vulcanimicrobiaceae</taxon>
        <taxon>Vulcanimicrobium</taxon>
    </lineage>
</organism>
<accession>A0AAN1XSQ2</accession>
<dbReference type="KEGG" id="vab:WPS_02900"/>
<dbReference type="SUPFAM" id="SSF48695">
    <property type="entry name" value="Multiheme cytochromes"/>
    <property type="match status" value="1"/>
</dbReference>
<keyword evidence="2" id="KW-1185">Reference proteome</keyword>
<dbReference type="RefSeq" id="WP_317996086.1">
    <property type="nucleotide sequence ID" value="NZ_AP025523.1"/>
</dbReference>
<dbReference type="InterPro" id="IPR036280">
    <property type="entry name" value="Multihaem_cyt_sf"/>
</dbReference>
<evidence type="ECO:0000313" key="2">
    <source>
        <dbReference type="Proteomes" id="UP001317532"/>
    </source>
</evidence>
<protein>
    <recommendedName>
        <fullName evidence="3">Isoquinoline 1-oxidoreductase subunit</fullName>
    </recommendedName>
</protein>
<dbReference type="AlphaFoldDB" id="A0AAN1XSQ2"/>
<dbReference type="Proteomes" id="UP001317532">
    <property type="component" value="Chromosome"/>
</dbReference>
<proteinExistence type="predicted"/>
<evidence type="ECO:0000313" key="1">
    <source>
        <dbReference type="EMBL" id="BDE05014.1"/>
    </source>
</evidence>
<reference evidence="1 2" key="1">
    <citation type="journal article" date="2022" name="ISME Commun">
        <title>Vulcanimicrobium alpinus gen. nov. sp. nov., the first cultivated representative of the candidate phylum 'Eremiobacterota', is a metabolically versatile aerobic anoxygenic phototroph.</title>
        <authorList>
            <person name="Yabe S."/>
            <person name="Muto K."/>
            <person name="Abe K."/>
            <person name="Yokota A."/>
            <person name="Staudigel H."/>
            <person name="Tebo B.M."/>
        </authorList>
    </citation>
    <scope>NUCLEOTIDE SEQUENCE [LARGE SCALE GENOMIC DNA]</scope>
    <source>
        <strain evidence="1 2">WC8-2</strain>
    </source>
</reference>
<name>A0AAN1XSQ2_UNVUL</name>
<sequence length="148" mass="16181">MAPVLQSPRCMNCHTITDFPRQGDARREHFLNVRRGPENHGMAGMRCSTCHATHNQTAADVPGAPHWGLAPLSMGWEGKNVHALCLAVLDRSKNGNRNIAALVHHFSDDPLVGWAWHPGGTRRPPPVDKPHFRALVAHWAATGAECPA</sequence>
<dbReference type="EMBL" id="AP025523">
    <property type="protein sequence ID" value="BDE05014.1"/>
    <property type="molecule type" value="Genomic_DNA"/>
</dbReference>
<gene>
    <name evidence="1" type="ORF">WPS_02900</name>
</gene>